<feature type="region of interest" description="Disordered" evidence="1">
    <location>
        <begin position="59"/>
        <end position="98"/>
    </location>
</feature>
<feature type="compositionally biased region" description="Basic and acidic residues" evidence="1">
    <location>
        <begin position="67"/>
        <end position="78"/>
    </location>
</feature>
<accession>A0A0N4Y8R9</accession>
<organism evidence="4">
    <name type="scientific">Nippostrongylus brasiliensis</name>
    <name type="common">Rat hookworm</name>
    <dbReference type="NCBI Taxonomy" id="27835"/>
    <lineage>
        <taxon>Eukaryota</taxon>
        <taxon>Metazoa</taxon>
        <taxon>Ecdysozoa</taxon>
        <taxon>Nematoda</taxon>
        <taxon>Chromadorea</taxon>
        <taxon>Rhabditida</taxon>
        <taxon>Rhabditina</taxon>
        <taxon>Rhabditomorpha</taxon>
        <taxon>Strongyloidea</taxon>
        <taxon>Heligmosomidae</taxon>
        <taxon>Nippostrongylus</taxon>
    </lineage>
</organism>
<dbReference type="EMBL" id="UYSL01020814">
    <property type="protein sequence ID" value="VDL76233.1"/>
    <property type="molecule type" value="Genomic_DNA"/>
</dbReference>
<evidence type="ECO:0000313" key="2">
    <source>
        <dbReference type="EMBL" id="VDL76233.1"/>
    </source>
</evidence>
<name>A0A0N4Y8R9_NIPBR</name>
<dbReference type="WBParaSite" id="NBR_0001264301-mRNA-1">
    <property type="protein sequence ID" value="NBR_0001264301-mRNA-1"/>
    <property type="gene ID" value="NBR_0001264301"/>
</dbReference>
<sequence>MDESTISTEDSVQLTLNPVIGADDASRGIPSKNPCLTSVRGLCEMVRVISASLEFRKAEHHKQTKPRCNDEERWREPATKSYEPDFDFATAQSPLIHR</sequence>
<gene>
    <name evidence="2" type="ORF">NBR_LOCUS12644</name>
</gene>
<keyword evidence="3" id="KW-1185">Reference proteome</keyword>
<dbReference type="AlphaFoldDB" id="A0A0N4Y8R9"/>
<evidence type="ECO:0000313" key="3">
    <source>
        <dbReference type="Proteomes" id="UP000271162"/>
    </source>
</evidence>
<evidence type="ECO:0000313" key="4">
    <source>
        <dbReference type="WBParaSite" id="NBR_0001264301-mRNA-1"/>
    </source>
</evidence>
<evidence type="ECO:0000256" key="1">
    <source>
        <dbReference type="SAM" id="MobiDB-lite"/>
    </source>
</evidence>
<proteinExistence type="predicted"/>
<protein>
    <submittedName>
        <fullName evidence="2 4">Uncharacterized protein</fullName>
    </submittedName>
</protein>
<dbReference type="Proteomes" id="UP000271162">
    <property type="component" value="Unassembled WGS sequence"/>
</dbReference>
<reference evidence="2 3" key="2">
    <citation type="submission" date="2018-11" db="EMBL/GenBank/DDBJ databases">
        <authorList>
            <consortium name="Pathogen Informatics"/>
        </authorList>
    </citation>
    <scope>NUCLEOTIDE SEQUENCE [LARGE SCALE GENOMIC DNA]</scope>
</reference>
<reference evidence="4" key="1">
    <citation type="submission" date="2017-02" db="UniProtKB">
        <authorList>
            <consortium name="WormBaseParasite"/>
        </authorList>
    </citation>
    <scope>IDENTIFICATION</scope>
</reference>